<dbReference type="Gene3D" id="3.40.630.10">
    <property type="entry name" value="Zn peptidases"/>
    <property type="match status" value="1"/>
</dbReference>
<dbReference type="SUPFAM" id="SSF55031">
    <property type="entry name" value="Bacterial exopeptidase dimerisation domain"/>
    <property type="match status" value="1"/>
</dbReference>
<evidence type="ECO:0000259" key="4">
    <source>
        <dbReference type="Pfam" id="PF07687"/>
    </source>
</evidence>
<feature type="binding site" evidence="3">
    <location>
        <position position="381"/>
    </location>
    <ligand>
        <name>Zn(2+)</name>
        <dbReference type="ChEBI" id="CHEBI:29105"/>
        <label>2</label>
    </ligand>
</feature>
<feature type="domain" description="Peptidase M20 dimerisation" evidence="4">
    <location>
        <begin position="210"/>
        <end position="311"/>
    </location>
</feature>
<dbReference type="NCBIfam" id="NF006771">
    <property type="entry name" value="PRK09290.1-5"/>
    <property type="match status" value="1"/>
</dbReference>
<evidence type="ECO:0000256" key="2">
    <source>
        <dbReference type="ARBA" id="ARBA00022801"/>
    </source>
</evidence>
<feature type="binding site" evidence="3">
    <location>
        <position position="82"/>
    </location>
    <ligand>
        <name>Zn(2+)</name>
        <dbReference type="ChEBI" id="CHEBI:29105"/>
        <label>1</label>
    </ligand>
</feature>
<dbReference type="InterPro" id="IPR010158">
    <property type="entry name" value="Amidase_Cbmase"/>
</dbReference>
<dbReference type="PANTHER" id="PTHR32494:SF5">
    <property type="entry name" value="ALLANTOATE AMIDOHYDROLASE"/>
    <property type="match status" value="1"/>
</dbReference>
<dbReference type="PIRSF" id="PIRSF001235">
    <property type="entry name" value="Amidase_carbamoylase"/>
    <property type="match status" value="1"/>
</dbReference>
<dbReference type="EMBL" id="BMJQ01000002">
    <property type="protein sequence ID" value="GGF06592.1"/>
    <property type="molecule type" value="Genomic_DNA"/>
</dbReference>
<organism evidence="5 6">
    <name type="scientific">Aliidongia dinghuensis</name>
    <dbReference type="NCBI Taxonomy" id="1867774"/>
    <lineage>
        <taxon>Bacteria</taxon>
        <taxon>Pseudomonadati</taxon>
        <taxon>Pseudomonadota</taxon>
        <taxon>Alphaproteobacteria</taxon>
        <taxon>Rhodospirillales</taxon>
        <taxon>Dongiaceae</taxon>
        <taxon>Aliidongia</taxon>
    </lineage>
</organism>
<dbReference type="Gene3D" id="3.30.70.360">
    <property type="match status" value="1"/>
</dbReference>
<dbReference type="CDD" id="cd03884">
    <property type="entry name" value="M20_bAS"/>
    <property type="match status" value="1"/>
</dbReference>
<accession>A0A8J2YQR3</accession>
<name>A0A8J2YQR3_9PROT</name>
<keyword evidence="3" id="KW-0862">Zinc</keyword>
<dbReference type="AlphaFoldDB" id="A0A8J2YQR3"/>
<dbReference type="PANTHER" id="PTHR32494">
    <property type="entry name" value="ALLANTOATE DEIMINASE-RELATED"/>
    <property type="match status" value="1"/>
</dbReference>
<feature type="binding site" evidence="3">
    <location>
        <position position="93"/>
    </location>
    <ligand>
        <name>Zn(2+)</name>
        <dbReference type="ChEBI" id="CHEBI:29105"/>
        <label>2</label>
    </ligand>
</feature>
<keyword evidence="2 5" id="KW-0378">Hydrolase</keyword>
<keyword evidence="6" id="KW-1185">Reference proteome</keyword>
<dbReference type="RefSeq" id="WP_189043136.1">
    <property type="nucleotide sequence ID" value="NZ_BMJQ01000002.1"/>
</dbReference>
<feature type="binding site" evidence="3">
    <location>
        <position position="128"/>
    </location>
    <ligand>
        <name>Zn(2+)</name>
        <dbReference type="ChEBI" id="CHEBI:29105"/>
        <label>2</label>
    </ligand>
</feature>
<reference evidence="5" key="2">
    <citation type="submission" date="2020-09" db="EMBL/GenBank/DDBJ databases">
        <authorList>
            <person name="Sun Q."/>
            <person name="Zhou Y."/>
        </authorList>
    </citation>
    <scope>NUCLEOTIDE SEQUENCE</scope>
    <source>
        <strain evidence="5">CGMCC 1.15725</strain>
    </source>
</reference>
<proteinExistence type="inferred from homology"/>
<dbReference type="InterPro" id="IPR002933">
    <property type="entry name" value="Peptidase_M20"/>
</dbReference>
<keyword evidence="3" id="KW-0479">Metal-binding</keyword>
<comment type="cofactor">
    <cofactor evidence="3">
        <name>Zn(2+)</name>
        <dbReference type="ChEBI" id="CHEBI:29105"/>
    </cofactor>
    <text evidence="3">Binds 2 Zn(2+) ions per subunit.</text>
</comment>
<dbReference type="Proteomes" id="UP000646365">
    <property type="component" value="Unassembled WGS sequence"/>
</dbReference>
<evidence type="ECO:0000313" key="6">
    <source>
        <dbReference type="Proteomes" id="UP000646365"/>
    </source>
</evidence>
<feature type="binding site" evidence="3">
    <location>
        <position position="189"/>
    </location>
    <ligand>
        <name>Zn(2+)</name>
        <dbReference type="ChEBI" id="CHEBI:29105"/>
        <label>1</label>
    </ligand>
</feature>
<comment type="similarity">
    <text evidence="1">Belongs to the peptidase M20 family.</text>
</comment>
<gene>
    <name evidence="5" type="ORF">GCM10011611_10100</name>
</gene>
<dbReference type="SUPFAM" id="SSF53187">
    <property type="entry name" value="Zn-dependent exopeptidases"/>
    <property type="match status" value="1"/>
</dbReference>
<evidence type="ECO:0000256" key="3">
    <source>
        <dbReference type="PIRSR" id="PIRSR001235-1"/>
    </source>
</evidence>
<reference evidence="5" key="1">
    <citation type="journal article" date="2014" name="Int. J. Syst. Evol. Microbiol.">
        <title>Complete genome sequence of Corynebacterium casei LMG S-19264T (=DSM 44701T), isolated from a smear-ripened cheese.</title>
        <authorList>
            <consortium name="US DOE Joint Genome Institute (JGI-PGF)"/>
            <person name="Walter F."/>
            <person name="Albersmeier A."/>
            <person name="Kalinowski J."/>
            <person name="Ruckert C."/>
        </authorList>
    </citation>
    <scope>NUCLEOTIDE SEQUENCE</scope>
    <source>
        <strain evidence="5">CGMCC 1.15725</strain>
    </source>
</reference>
<protein>
    <submittedName>
        <fullName evidence="5">Zn-dependent hydrolase</fullName>
    </submittedName>
</protein>
<dbReference type="InterPro" id="IPR036264">
    <property type="entry name" value="Bact_exopeptidase_dim_dom"/>
</dbReference>
<evidence type="ECO:0000313" key="5">
    <source>
        <dbReference type="EMBL" id="GGF06592.1"/>
    </source>
</evidence>
<dbReference type="Pfam" id="PF01546">
    <property type="entry name" value="Peptidase_M20"/>
    <property type="match status" value="1"/>
</dbReference>
<dbReference type="GO" id="GO:0016813">
    <property type="term" value="F:hydrolase activity, acting on carbon-nitrogen (but not peptide) bonds, in linear amidines"/>
    <property type="evidence" value="ECO:0007669"/>
    <property type="project" value="InterPro"/>
</dbReference>
<evidence type="ECO:0000256" key="1">
    <source>
        <dbReference type="ARBA" id="ARBA00006153"/>
    </source>
</evidence>
<dbReference type="InterPro" id="IPR011650">
    <property type="entry name" value="Peptidase_M20_dimer"/>
</dbReference>
<comment type="caution">
    <text evidence="5">The sequence shown here is derived from an EMBL/GenBank/DDBJ whole genome shotgun (WGS) entry which is preliminary data.</text>
</comment>
<dbReference type="NCBIfam" id="TIGR01879">
    <property type="entry name" value="hydantase"/>
    <property type="match status" value="1"/>
</dbReference>
<dbReference type="GO" id="GO:0046872">
    <property type="term" value="F:metal ion binding"/>
    <property type="evidence" value="ECO:0007669"/>
    <property type="project" value="UniProtKB-KW"/>
</dbReference>
<sequence length="412" mass="43954">MTIGIDGNRLIARLRELGEIGRDADGRLIRVALNDAEKQGRGLFVSWLKQAGLDVVIDRIGNIFGIWRTGDPDAAPIMLGSHIDTVVNAGIYDGCYGVLAGLEVIDALKCHAFESSRPIIVGAFTNEEGVRYVPDMMGSLVFAGGLSVDAALAAVGHDGTVLGRELARIGYAGETEPGFVTPHVYVELHIEQGPVLERDGIQIGAVENLQGISWQRITIDGTANHAGTTPMAMRCDAGQAAARVITFVKDHVERAGTSGVATVGTIAFHPNVINVIPSRATFTVDLRDPDEAKLKAAEAALADYLGRLAAEMGVRVATERLARFEPVVFDARVCGLIEQAAREHQLSVRRMTSGAGHDAQMIARICPAAMIFVPSRDGISHNPREHTEPDQLVAGANVLLDVVARLARESAP</sequence>
<dbReference type="Pfam" id="PF07687">
    <property type="entry name" value="M20_dimer"/>
    <property type="match status" value="1"/>
</dbReference>
<feature type="binding site" evidence="3">
    <location>
        <position position="93"/>
    </location>
    <ligand>
        <name>Zn(2+)</name>
        <dbReference type="ChEBI" id="CHEBI:29105"/>
        <label>1</label>
    </ligand>
</feature>